<accession>A0A2P5D7T3</accession>
<gene>
    <name evidence="1" type="ORF">PanWU01x14_090290</name>
</gene>
<organism evidence="1 2">
    <name type="scientific">Parasponia andersonii</name>
    <name type="common">Sponia andersonii</name>
    <dbReference type="NCBI Taxonomy" id="3476"/>
    <lineage>
        <taxon>Eukaryota</taxon>
        <taxon>Viridiplantae</taxon>
        <taxon>Streptophyta</taxon>
        <taxon>Embryophyta</taxon>
        <taxon>Tracheophyta</taxon>
        <taxon>Spermatophyta</taxon>
        <taxon>Magnoliopsida</taxon>
        <taxon>eudicotyledons</taxon>
        <taxon>Gunneridae</taxon>
        <taxon>Pentapetalae</taxon>
        <taxon>rosids</taxon>
        <taxon>fabids</taxon>
        <taxon>Rosales</taxon>
        <taxon>Cannabaceae</taxon>
        <taxon>Parasponia</taxon>
    </lineage>
</organism>
<name>A0A2P5D7T3_PARAD</name>
<protein>
    <submittedName>
        <fullName evidence="1">Uncharacterized protein</fullName>
    </submittedName>
</protein>
<dbReference type="AlphaFoldDB" id="A0A2P5D7T3"/>
<proteinExistence type="predicted"/>
<sequence>MGPTMSWRSPIGIVLTAELGRTEEDLSQADDEVDPDVMRVDEESSTWRLLSVGCRHPADGAHHQLLPESVSLSPVVVANDWTGLSYGSVLSSPLLPLGED</sequence>
<keyword evidence="2" id="KW-1185">Reference proteome</keyword>
<dbReference type="Proteomes" id="UP000237105">
    <property type="component" value="Unassembled WGS sequence"/>
</dbReference>
<evidence type="ECO:0000313" key="1">
    <source>
        <dbReference type="EMBL" id="PON69306.1"/>
    </source>
</evidence>
<dbReference type="OrthoDB" id="10459212at2759"/>
<comment type="caution">
    <text evidence="1">The sequence shown here is derived from an EMBL/GenBank/DDBJ whole genome shotgun (WGS) entry which is preliminary data.</text>
</comment>
<evidence type="ECO:0000313" key="2">
    <source>
        <dbReference type="Proteomes" id="UP000237105"/>
    </source>
</evidence>
<reference evidence="2" key="1">
    <citation type="submission" date="2016-06" db="EMBL/GenBank/DDBJ databases">
        <title>Parallel loss of symbiosis genes in relatives of nitrogen-fixing non-legume Parasponia.</title>
        <authorList>
            <person name="Van Velzen R."/>
            <person name="Holmer R."/>
            <person name="Bu F."/>
            <person name="Rutten L."/>
            <person name="Van Zeijl A."/>
            <person name="Liu W."/>
            <person name="Santuari L."/>
            <person name="Cao Q."/>
            <person name="Sharma T."/>
            <person name="Shen D."/>
            <person name="Roswanjaya Y."/>
            <person name="Wardhani T."/>
            <person name="Kalhor M.S."/>
            <person name="Jansen J."/>
            <person name="Van den Hoogen J."/>
            <person name="Gungor B."/>
            <person name="Hartog M."/>
            <person name="Hontelez J."/>
            <person name="Verver J."/>
            <person name="Yang W.-C."/>
            <person name="Schijlen E."/>
            <person name="Repin R."/>
            <person name="Schilthuizen M."/>
            <person name="Schranz E."/>
            <person name="Heidstra R."/>
            <person name="Miyata K."/>
            <person name="Fedorova E."/>
            <person name="Kohlen W."/>
            <person name="Bisseling T."/>
            <person name="Smit S."/>
            <person name="Geurts R."/>
        </authorList>
    </citation>
    <scope>NUCLEOTIDE SEQUENCE [LARGE SCALE GENOMIC DNA]</scope>
    <source>
        <strain evidence="2">cv. WU1-14</strain>
    </source>
</reference>
<dbReference type="EMBL" id="JXTB01000057">
    <property type="protein sequence ID" value="PON69306.1"/>
    <property type="molecule type" value="Genomic_DNA"/>
</dbReference>